<evidence type="ECO:0000256" key="1">
    <source>
        <dbReference type="ARBA" id="ARBA00023002"/>
    </source>
</evidence>
<dbReference type="GO" id="GO:0019878">
    <property type="term" value="P:lysine biosynthetic process via aminoadipic acid"/>
    <property type="evidence" value="ECO:0007669"/>
    <property type="project" value="TreeGrafter"/>
</dbReference>
<feature type="domain" description="Saccharopine dehydrogenase-like C-terminal" evidence="3">
    <location>
        <begin position="126"/>
        <end position="437"/>
    </location>
</feature>
<dbReference type="Pfam" id="PF03435">
    <property type="entry name" value="Sacchrp_dh_NADP"/>
    <property type="match status" value="1"/>
</dbReference>
<dbReference type="GO" id="GO:0047131">
    <property type="term" value="F:saccharopine dehydrogenase (NAD+, L-glutamate-forming) activity"/>
    <property type="evidence" value="ECO:0007669"/>
    <property type="project" value="UniProtKB-EC"/>
</dbReference>
<feature type="domain" description="Saccharopine dehydrogenase NADP binding" evidence="2">
    <location>
        <begin position="4"/>
        <end position="120"/>
    </location>
</feature>
<dbReference type="InterPro" id="IPR051168">
    <property type="entry name" value="AASS"/>
</dbReference>
<dbReference type="InterPro" id="IPR032095">
    <property type="entry name" value="Sacchrp_dh-like_C"/>
</dbReference>
<dbReference type="AlphaFoldDB" id="A0A369QGW1"/>
<dbReference type="OrthoDB" id="973788at2"/>
<dbReference type="Gene3D" id="3.40.50.720">
    <property type="entry name" value="NAD(P)-binding Rossmann-like Domain"/>
    <property type="match status" value="1"/>
</dbReference>
<dbReference type="Proteomes" id="UP000253919">
    <property type="component" value="Unassembled WGS sequence"/>
</dbReference>
<dbReference type="Gene3D" id="1.10.1870.10">
    <property type="entry name" value="Domain 3, Saccharopine reductase"/>
    <property type="match status" value="1"/>
</dbReference>
<dbReference type="GO" id="GO:0047130">
    <property type="term" value="F:saccharopine dehydrogenase (NADP+, L-lysine-forming) activity"/>
    <property type="evidence" value="ECO:0007669"/>
    <property type="project" value="UniProtKB-EC"/>
</dbReference>
<keyword evidence="5" id="KW-1185">Reference proteome</keyword>
<dbReference type="GO" id="GO:0005737">
    <property type="term" value="C:cytoplasm"/>
    <property type="evidence" value="ECO:0007669"/>
    <property type="project" value="TreeGrafter"/>
</dbReference>
<dbReference type="SUPFAM" id="SSF51735">
    <property type="entry name" value="NAD(P)-binding Rossmann-fold domains"/>
    <property type="match status" value="1"/>
</dbReference>
<evidence type="ECO:0000313" key="4">
    <source>
        <dbReference type="EMBL" id="RDC63510.1"/>
    </source>
</evidence>
<dbReference type="PANTHER" id="PTHR11133:SF22">
    <property type="entry name" value="ALPHA-AMINOADIPIC SEMIALDEHYDE SYNTHASE, MITOCHONDRIAL"/>
    <property type="match status" value="1"/>
</dbReference>
<accession>A0A369QGW1</accession>
<comment type="caution">
    <text evidence="4">The sequence shown here is derived from an EMBL/GenBank/DDBJ whole genome shotgun (WGS) entry which is preliminary data.</text>
</comment>
<dbReference type="Pfam" id="PF16653">
    <property type="entry name" value="Sacchrp_dh_C"/>
    <property type="match status" value="1"/>
</dbReference>
<evidence type="ECO:0000313" key="5">
    <source>
        <dbReference type="Proteomes" id="UP000253919"/>
    </source>
</evidence>
<protein>
    <submittedName>
        <fullName evidence="4">Saccharopine dehydrogenase (NADP(+), L-lysine-forming)</fullName>
        <ecNumber evidence="4">1.5.1.8</ecNumber>
        <ecNumber evidence="4">1.5.1.9</ecNumber>
    </submittedName>
</protein>
<sequence length="446" mass="50418">MKHILLLGAGRSSVYLIDYLVAQAPSQNWHVTIADLQTAHLPARGLPSTFLSYLNLDIQEQAQLNSQVQKADVVISLLPAIFHLPVAKACLAIKRHFLTASYVTPEIQAMHEAAKEHGLLFLMEMGLDPGIDHLSAKATIDRIREQGGQLFSFKSYTGGLVAPESDTNPWHYKISWNPRNVVLAGKGTATYLYNHTPKYIPYSQLFRRTEQINVIDLGELEGYANRDSLAYQKAYGLENIPTLIRGTLRWPGFCAAWHQLIKLGLTDDSYRLPDSENITYTQWLESYLPDNQLKKQDTIDRLAHYLKLPGNSRELEAIRYLGLLESEKIKLKKATPAQILEQRLVQRLALQPTDQDLVVMQHEFEYGFNNQKKRLKSALVLTGQDATYTAMAQTVGMPLAFAAELLLTNEINLSGVHIPVLPELYRPLLARLEKIGIQFTEQEENF</sequence>
<proteinExistence type="predicted"/>
<keyword evidence="1 4" id="KW-0560">Oxidoreductase</keyword>
<dbReference type="InterPro" id="IPR005097">
    <property type="entry name" value="Sacchrp_dh_NADP-bd"/>
</dbReference>
<dbReference type="Gene3D" id="3.30.360.10">
    <property type="entry name" value="Dihydrodipicolinate Reductase, domain 2"/>
    <property type="match status" value="1"/>
</dbReference>
<dbReference type="EMBL" id="QASA01000001">
    <property type="protein sequence ID" value="RDC63510.1"/>
    <property type="molecule type" value="Genomic_DNA"/>
</dbReference>
<dbReference type="EC" id="1.5.1.9" evidence="4"/>
<reference evidence="4 5" key="1">
    <citation type="submission" date="2018-04" db="EMBL/GenBank/DDBJ databases">
        <title>Adhaeribacter sp. HMF7616 genome sequencing and assembly.</title>
        <authorList>
            <person name="Kang H."/>
            <person name="Kang J."/>
            <person name="Cha I."/>
            <person name="Kim H."/>
            <person name="Joh K."/>
        </authorList>
    </citation>
    <scope>NUCLEOTIDE SEQUENCE [LARGE SCALE GENOMIC DNA]</scope>
    <source>
        <strain evidence="4 5">HMF7616</strain>
    </source>
</reference>
<organism evidence="4 5">
    <name type="scientific">Adhaeribacter pallidiroseus</name>
    <dbReference type="NCBI Taxonomy" id="2072847"/>
    <lineage>
        <taxon>Bacteria</taxon>
        <taxon>Pseudomonadati</taxon>
        <taxon>Bacteroidota</taxon>
        <taxon>Cytophagia</taxon>
        <taxon>Cytophagales</taxon>
        <taxon>Hymenobacteraceae</taxon>
        <taxon>Adhaeribacter</taxon>
    </lineage>
</organism>
<dbReference type="InterPro" id="IPR036291">
    <property type="entry name" value="NAD(P)-bd_dom_sf"/>
</dbReference>
<dbReference type="SUPFAM" id="SSF55347">
    <property type="entry name" value="Glyceraldehyde-3-phosphate dehydrogenase-like, C-terminal domain"/>
    <property type="match status" value="1"/>
</dbReference>
<dbReference type="PANTHER" id="PTHR11133">
    <property type="entry name" value="SACCHAROPINE DEHYDROGENASE"/>
    <property type="match status" value="1"/>
</dbReference>
<evidence type="ECO:0000259" key="3">
    <source>
        <dbReference type="Pfam" id="PF16653"/>
    </source>
</evidence>
<dbReference type="RefSeq" id="WP_115372796.1">
    <property type="nucleotide sequence ID" value="NZ_QASA01000001.1"/>
</dbReference>
<dbReference type="EC" id="1.5.1.8" evidence="4"/>
<evidence type="ECO:0000259" key="2">
    <source>
        <dbReference type="Pfam" id="PF03435"/>
    </source>
</evidence>
<gene>
    <name evidence="4" type="primary">aasS</name>
    <name evidence="4" type="ORF">AHMF7616_02115</name>
</gene>
<name>A0A369QGW1_9BACT</name>